<reference evidence="13 14" key="1">
    <citation type="journal article" date="2017" name="Antonie Van Leeuwenhoek">
        <title>Phylogenomic resolution of the bacterial genus Pantoea and its relationship with Erwinia and Tatumella.</title>
        <authorList>
            <person name="Palmer M."/>
            <person name="Steenkamp E.T."/>
            <person name="Coetzee M.P."/>
            <person name="Chan W.Y."/>
            <person name="van Zyl E."/>
            <person name="De Maayer P."/>
            <person name="Coutinho T.A."/>
            <person name="Blom J."/>
            <person name="Smits T.H."/>
            <person name="Duffy B."/>
            <person name="Venter S.N."/>
        </authorList>
    </citation>
    <scope>NUCLEOTIDE SEQUENCE [LARGE SCALE GENOMIC DNA]</scope>
    <source>
        <strain evidence="13 14">LMG 24534</strain>
    </source>
</reference>
<dbReference type="FunFam" id="3.20.20.80:FF:000018">
    <property type="entry name" value="Beta-galactosidase"/>
    <property type="match status" value="1"/>
</dbReference>
<dbReference type="NCBIfam" id="NF007074">
    <property type="entry name" value="PRK09525.1"/>
    <property type="match status" value="1"/>
</dbReference>
<dbReference type="SMART" id="SM01038">
    <property type="entry name" value="Bgal_small_N"/>
    <property type="match status" value="1"/>
</dbReference>
<evidence type="ECO:0000256" key="3">
    <source>
        <dbReference type="ARBA" id="ARBA00012756"/>
    </source>
</evidence>
<proteinExistence type="inferred from homology"/>
<dbReference type="Pfam" id="PF00703">
    <property type="entry name" value="Glyco_hydro_2"/>
    <property type="match status" value="1"/>
</dbReference>
<feature type="binding site" evidence="11">
    <location>
        <position position="101"/>
    </location>
    <ligand>
        <name>substrate</name>
    </ligand>
</feature>
<evidence type="ECO:0000256" key="8">
    <source>
        <dbReference type="ARBA" id="ARBA00023053"/>
    </source>
</evidence>
<keyword evidence="14" id="KW-1185">Reference proteome</keyword>
<evidence type="ECO:0000256" key="5">
    <source>
        <dbReference type="ARBA" id="ARBA00022723"/>
    </source>
</evidence>
<comment type="similarity">
    <text evidence="2 11">Belongs to the glycosyl hydrolase 2 family.</text>
</comment>
<dbReference type="Pfam" id="PF02836">
    <property type="entry name" value="Glyco_hydro_2_C"/>
    <property type="match status" value="1"/>
</dbReference>
<feature type="domain" description="Beta galactosidase small chain/" evidence="12">
    <location>
        <begin position="750"/>
        <end position="1023"/>
    </location>
</feature>
<dbReference type="InterPro" id="IPR008979">
    <property type="entry name" value="Galactose-bd-like_sf"/>
</dbReference>
<dbReference type="SUPFAM" id="SSF49303">
    <property type="entry name" value="beta-Galactosidase/glucuronidase domain"/>
    <property type="match status" value="2"/>
</dbReference>
<sequence>MTQAAFHDVLSRRDWENPVITALHRLDTHPPFASWRDEMAARDDHPSPSQKSLNGQWKFSYFSRPEAVPASWLLQDLPDAATLPVPSNWQMQGYDAPIYTNVQYPIPVNPPYVPQDNPTGCYSLTFTTDAQWQGSGQTRIIFDGVNSAFHLWCNGHWIGYSQDSRLPAEFDLTAHLLPGNNRLAVMVLRWSDGSYLEDQDMWRMSGIFRDVTLLHKPAAQLADVQIETRLSPEFSSAELRAEVKVTLPAVTTAEYQLRLTLWQGEQQIGQCQQPLGSAIIDERGHYPERALLRLRVEQPSLWSAETPHLYRATLALLDENQQLIEVEAWDVGFRQVTIDNGLLCLNGKPLLIRGVNRHEHHPERGQVMDEATMRRDIMLMKQHNFNAVRCSHYPNHPLWYRLCDRYGLYVVDEANIETHGMQPMNRLADDPRWFAAFSERVTRMVQRDRNHCSIIIWSLGNESGHGSTHDALYRWVKSADPTRPVQYEGGGADTAATDIICPMYARVDQDQPFPAVPKWSLKKWIGLPGETRPLILCEYAHAMGNSFGGFAKYWQAFRQFPRLQGGFVWDWVDQSLTRYDLQGEPWQAYGGDFGDQPNDRQFCMNGLVFADRTPHPALSEAQRAQQFYQFEADATDPFSFTVSSDYLFRRSDNERLRWRIEQAGDVVAEGEVRLDLAAQGRQRISLTPPAALQGECWLNLAVHQIEATDWSPADWRVAWHQWPLPSALLLPSQPAAAESPTLQENDDEIVVTHQQQRWCFSRQSGELMQWFVNDRPTLLSPLRDCFIRAPLDNDIGTSEAERIDPNAWAERWKAAGYDQMRSSLIALEASKLPQAVEIGTLHGWYANDQLAFISRKRYRFTPQGELQITLSVEQSRGLPPPARIGLRCQLATIPQQVSWLGLGPHENYPDRQLAAQFSRWQQPLAQLFTPYVFPGENGLRGGTRQLDSGSWQVKGDFAFSLSRFSLEQLRETSHRHLLQPEAGCWLHLDLHHMGVGGDDSWSPSVSPEFLLTQQRWQAELTICQPASAMAFSDAGKSASEIPR</sequence>
<feature type="active site" description="Proton donor" evidence="11">
    <location>
        <position position="462"/>
    </location>
</feature>
<dbReference type="RefSeq" id="WP_094121686.1">
    <property type="nucleotide sequence ID" value="NZ_MLFN01000057.1"/>
</dbReference>
<feature type="binding site" evidence="11">
    <location>
        <position position="605"/>
    </location>
    <ligand>
        <name>substrate</name>
    </ligand>
</feature>
<dbReference type="PANTHER" id="PTHR46323:SF2">
    <property type="entry name" value="BETA-GALACTOSIDASE"/>
    <property type="match status" value="1"/>
</dbReference>
<organism evidence="13 14">
    <name type="scientific">Pantoea conspicua</name>
    <dbReference type="NCBI Taxonomy" id="472705"/>
    <lineage>
        <taxon>Bacteria</taxon>
        <taxon>Pseudomonadati</taxon>
        <taxon>Pseudomonadota</taxon>
        <taxon>Gammaproteobacteria</taxon>
        <taxon>Enterobacterales</taxon>
        <taxon>Erwiniaceae</taxon>
        <taxon>Pantoea</taxon>
    </lineage>
</organism>
<dbReference type="GO" id="GO:0004565">
    <property type="term" value="F:beta-galactosidase activity"/>
    <property type="evidence" value="ECO:0007669"/>
    <property type="project" value="UniProtKB-EC"/>
</dbReference>
<comment type="cofactor">
    <cofactor evidence="11">
        <name>Mg(2+)</name>
        <dbReference type="ChEBI" id="CHEBI:18420"/>
    </cofactor>
    <text evidence="11">Binds 2 magnesium ions per monomer.</text>
</comment>
<dbReference type="GO" id="GO:0030246">
    <property type="term" value="F:carbohydrate binding"/>
    <property type="evidence" value="ECO:0007669"/>
    <property type="project" value="InterPro"/>
</dbReference>
<dbReference type="SUPFAM" id="SSF74650">
    <property type="entry name" value="Galactose mutarotase-like"/>
    <property type="match status" value="1"/>
</dbReference>
<keyword evidence="9 11" id="KW-0326">Glycosidase</keyword>
<comment type="catalytic activity">
    <reaction evidence="1 11">
        <text>Hydrolysis of terminal non-reducing beta-D-galactose residues in beta-D-galactosides.</text>
        <dbReference type="EC" id="3.2.1.23"/>
    </reaction>
</comment>
<evidence type="ECO:0000256" key="10">
    <source>
        <dbReference type="ARBA" id="ARBA00032230"/>
    </source>
</evidence>
<dbReference type="InterPro" id="IPR017853">
    <property type="entry name" value="GH"/>
</dbReference>
<dbReference type="Pfam" id="PF02929">
    <property type="entry name" value="Bgal_small_N"/>
    <property type="match status" value="1"/>
</dbReference>
<protein>
    <recommendedName>
        <fullName evidence="4 11">Beta-galactosidase</fullName>
        <shortName evidence="11">Beta-gal</shortName>
        <ecNumber evidence="3 11">3.2.1.23</ecNumber>
    </recommendedName>
    <alternativeName>
        <fullName evidence="10 11">Lactase</fullName>
    </alternativeName>
</protein>
<evidence type="ECO:0000256" key="7">
    <source>
        <dbReference type="ARBA" id="ARBA00022842"/>
    </source>
</evidence>
<dbReference type="InterPro" id="IPR006101">
    <property type="entry name" value="Glyco_hydro_2"/>
</dbReference>
<dbReference type="InterPro" id="IPR014718">
    <property type="entry name" value="GH-type_carb-bd"/>
</dbReference>
<comment type="caution">
    <text evidence="13">The sequence shown here is derived from an EMBL/GenBank/DDBJ whole genome shotgun (WGS) entry which is preliminary data.</text>
</comment>
<accession>A0A1X1BSL1</accession>
<evidence type="ECO:0000256" key="1">
    <source>
        <dbReference type="ARBA" id="ARBA00001412"/>
    </source>
</evidence>
<comment type="subunit">
    <text evidence="11">Homotetramer.</text>
</comment>
<dbReference type="SUPFAM" id="SSF49785">
    <property type="entry name" value="Galactose-binding domain-like"/>
    <property type="match status" value="1"/>
</dbReference>
<feature type="binding site" evidence="11">
    <location>
        <position position="419"/>
    </location>
    <ligand>
        <name>Mg(2+)</name>
        <dbReference type="ChEBI" id="CHEBI:18420"/>
        <label>1</label>
    </ligand>
</feature>
<dbReference type="Gene3D" id="2.70.98.10">
    <property type="match status" value="1"/>
</dbReference>
<dbReference type="InterPro" id="IPR006104">
    <property type="entry name" value="Glyco_hydro_2_N"/>
</dbReference>
<keyword evidence="5 11" id="KW-0479">Metal-binding</keyword>
<evidence type="ECO:0000259" key="12">
    <source>
        <dbReference type="SMART" id="SM01038"/>
    </source>
</evidence>
<dbReference type="InterPro" id="IPR032312">
    <property type="entry name" value="LacZ_4"/>
</dbReference>
<feature type="binding site" evidence="11">
    <location>
        <position position="417"/>
    </location>
    <ligand>
        <name>Mg(2+)</name>
        <dbReference type="ChEBI" id="CHEBI:18420"/>
        <label>1</label>
    </ligand>
</feature>
<dbReference type="Gene3D" id="2.60.40.10">
    <property type="entry name" value="Immunoglobulins"/>
    <property type="match status" value="2"/>
</dbReference>
<feature type="site" description="Transition state stabilizer" evidence="11">
    <location>
        <position position="392"/>
    </location>
</feature>
<dbReference type="InterPro" id="IPR006103">
    <property type="entry name" value="Glyco_hydro_2_cat"/>
</dbReference>
<evidence type="ECO:0000256" key="11">
    <source>
        <dbReference type="HAMAP-Rule" id="MF_01687"/>
    </source>
</evidence>
<evidence type="ECO:0000313" key="13">
    <source>
        <dbReference type="EMBL" id="ORM51231.1"/>
    </source>
</evidence>
<dbReference type="Gene3D" id="3.20.20.80">
    <property type="entry name" value="Glycosidases"/>
    <property type="match status" value="1"/>
</dbReference>
<dbReference type="InterPro" id="IPR023933">
    <property type="entry name" value="Glyco_hydro_2_beta_Galsidase"/>
</dbReference>
<keyword evidence="7 11" id="KW-0460">Magnesium</keyword>
<dbReference type="InterPro" id="IPR023230">
    <property type="entry name" value="Glyco_hydro_2_CS"/>
</dbReference>
<feature type="active site" description="Nucleophile" evidence="11">
    <location>
        <position position="538"/>
    </location>
</feature>
<dbReference type="InterPro" id="IPR006102">
    <property type="entry name" value="Ig-like_GH2"/>
</dbReference>
<dbReference type="PANTHER" id="PTHR46323">
    <property type="entry name" value="BETA-GALACTOSIDASE"/>
    <property type="match status" value="1"/>
</dbReference>
<feature type="binding site" evidence="11">
    <location>
        <begin position="538"/>
        <end position="541"/>
    </location>
    <ligand>
        <name>substrate</name>
    </ligand>
</feature>
<dbReference type="PROSITE" id="PS00719">
    <property type="entry name" value="GLYCOSYL_HYDROL_F2_1"/>
    <property type="match status" value="1"/>
</dbReference>
<dbReference type="InterPro" id="IPR050347">
    <property type="entry name" value="Bact_Beta-galactosidase"/>
</dbReference>
<dbReference type="InterPro" id="IPR013783">
    <property type="entry name" value="Ig-like_fold"/>
</dbReference>
<dbReference type="GO" id="GO:0009341">
    <property type="term" value="C:beta-galactosidase complex"/>
    <property type="evidence" value="ECO:0007669"/>
    <property type="project" value="InterPro"/>
</dbReference>
<dbReference type="STRING" id="472705.GCA_001743465_00081"/>
<dbReference type="Pfam" id="PF16353">
    <property type="entry name" value="LacZ_4"/>
    <property type="match status" value="1"/>
</dbReference>
<feature type="binding site" evidence="11">
    <location>
        <position position="602"/>
    </location>
    <ligand>
        <name>Na(+)</name>
        <dbReference type="ChEBI" id="CHEBI:29101"/>
    </ligand>
</feature>
<name>A0A1X1BSL1_9GAMM</name>
<evidence type="ECO:0000256" key="6">
    <source>
        <dbReference type="ARBA" id="ARBA00022801"/>
    </source>
</evidence>
<feature type="binding site" evidence="11">
    <location>
        <position position="200"/>
    </location>
    <ligand>
        <name>substrate</name>
    </ligand>
</feature>
<dbReference type="EMBL" id="MLFN01000057">
    <property type="protein sequence ID" value="ORM51231.1"/>
    <property type="molecule type" value="Genomic_DNA"/>
</dbReference>
<feature type="binding site" evidence="11">
    <location>
        <position position="605"/>
    </location>
    <ligand>
        <name>Na(+)</name>
        <dbReference type="ChEBI" id="CHEBI:29101"/>
    </ligand>
</feature>
<dbReference type="InterPro" id="IPR011013">
    <property type="entry name" value="Gal_mutarotase_sf_dom"/>
</dbReference>
<feature type="binding site" evidence="11">
    <location>
        <position position="1001"/>
    </location>
    <ligand>
        <name>substrate</name>
    </ligand>
</feature>
<feature type="binding site" evidence="11">
    <location>
        <position position="598"/>
    </location>
    <ligand>
        <name>Mg(2+)</name>
        <dbReference type="ChEBI" id="CHEBI:18420"/>
        <label>2</label>
    </ligand>
</feature>
<evidence type="ECO:0000313" key="14">
    <source>
        <dbReference type="Proteomes" id="UP000193933"/>
    </source>
</evidence>
<dbReference type="OrthoDB" id="9758603at2"/>
<dbReference type="Proteomes" id="UP000193933">
    <property type="component" value="Unassembled WGS sequence"/>
</dbReference>
<keyword evidence="6 11" id="KW-0378">Hydrolase</keyword>
<dbReference type="InterPro" id="IPR004199">
    <property type="entry name" value="B-gal_small/dom_5"/>
</dbReference>
<gene>
    <name evidence="11 13" type="primary">lacZ</name>
    <name evidence="13" type="ORF">HA41_16200</name>
</gene>
<dbReference type="InterPro" id="IPR036156">
    <property type="entry name" value="Beta-gal/glucu_dom_sf"/>
</dbReference>
<dbReference type="Gene3D" id="2.60.120.260">
    <property type="entry name" value="Galactose-binding domain-like"/>
    <property type="match status" value="1"/>
</dbReference>
<feature type="binding site" evidence="11">
    <location>
        <position position="200"/>
    </location>
    <ligand>
        <name>Na(+)</name>
        <dbReference type="ChEBI" id="CHEBI:29101"/>
    </ligand>
</feature>
<dbReference type="EC" id="3.2.1.23" evidence="3 11"/>
<dbReference type="Pfam" id="PF02837">
    <property type="entry name" value="Glyco_hydro_2_N"/>
    <property type="match status" value="1"/>
</dbReference>
<evidence type="ECO:0000256" key="2">
    <source>
        <dbReference type="ARBA" id="ARBA00007401"/>
    </source>
</evidence>
<dbReference type="PRINTS" id="PR00132">
    <property type="entry name" value="GLHYDRLASE2"/>
</dbReference>
<dbReference type="SUPFAM" id="SSF51445">
    <property type="entry name" value="(Trans)glycosidases"/>
    <property type="match status" value="1"/>
</dbReference>
<feature type="binding site" evidence="11">
    <location>
        <position position="462"/>
    </location>
    <ligand>
        <name>Mg(2+)</name>
        <dbReference type="ChEBI" id="CHEBI:18420"/>
        <label>1</label>
    </ligand>
</feature>
<comment type="cofactor">
    <cofactor evidence="11">
        <name>Na(+)</name>
        <dbReference type="ChEBI" id="CHEBI:29101"/>
    </cofactor>
    <text evidence="11">Binds 1 sodium ion per monomer.</text>
</comment>
<keyword evidence="8 11" id="KW-0915">Sodium</keyword>
<evidence type="ECO:0000256" key="4">
    <source>
        <dbReference type="ARBA" id="ARBA00013303"/>
    </source>
</evidence>
<evidence type="ECO:0000256" key="9">
    <source>
        <dbReference type="ARBA" id="ARBA00023295"/>
    </source>
</evidence>
<dbReference type="HAMAP" id="MF_01687">
    <property type="entry name" value="Beta_gal"/>
    <property type="match status" value="1"/>
</dbReference>
<feature type="binding site" evidence="11">
    <location>
        <position position="462"/>
    </location>
    <ligand>
        <name>substrate</name>
    </ligand>
</feature>
<dbReference type="GO" id="GO:0005990">
    <property type="term" value="P:lactose catabolic process"/>
    <property type="evidence" value="ECO:0007669"/>
    <property type="project" value="TreeGrafter"/>
</dbReference>
<dbReference type="AlphaFoldDB" id="A0A1X1BSL1"/>
<dbReference type="GO" id="GO:0000287">
    <property type="term" value="F:magnesium ion binding"/>
    <property type="evidence" value="ECO:0007669"/>
    <property type="project" value="UniProtKB-UniRule"/>
</dbReference>
<feature type="site" description="Transition state stabilizer" evidence="11">
    <location>
        <position position="358"/>
    </location>
</feature>